<dbReference type="EMBL" id="HBIW01006017">
    <property type="protein sequence ID" value="CAE0689550.1"/>
    <property type="molecule type" value="Transcribed_RNA"/>
</dbReference>
<evidence type="ECO:0000313" key="3">
    <source>
        <dbReference type="EMBL" id="CAE0689552.1"/>
    </source>
</evidence>
<sequence length="115" mass="12638">MIHCNETLAYHDATPSALADGPWSPAAVRERGQAIDVAWEHEPKQPKLPCFAVGNYEGGELCINNGDNVKCFDINGKILKYNGRVPHSLSVSDILNSGGEKRKRYRALLCCLQAN</sequence>
<evidence type="ECO:0000313" key="2">
    <source>
        <dbReference type="EMBL" id="CAE0689550.1"/>
    </source>
</evidence>
<evidence type="ECO:0000313" key="5">
    <source>
        <dbReference type="EMBL" id="CAE0689562.1"/>
    </source>
</evidence>
<dbReference type="EMBL" id="HBIW01006020">
    <property type="protein sequence ID" value="CAE0689552.1"/>
    <property type="molecule type" value="Transcribed_RNA"/>
</dbReference>
<dbReference type="EMBL" id="HBIW01006015">
    <property type="protein sequence ID" value="CAE0689548.1"/>
    <property type="molecule type" value="Transcribed_RNA"/>
</dbReference>
<name>A0A6S8STY0_9STRA</name>
<proteinExistence type="predicted"/>
<dbReference type="EMBL" id="HBIW01006021">
    <property type="protein sequence ID" value="CAE0689553.1"/>
    <property type="molecule type" value="Transcribed_RNA"/>
</dbReference>
<evidence type="ECO:0000313" key="4">
    <source>
        <dbReference type="EMBL" id="CAE0689553.1"/>
    </source>
</evidence>
<protein>
    <submittedName>
        <fullName evidence="3">Uncharacterized protein</fullName>
    </submittedName>
</protein>
<evidence type="ECO:0000313" key="1">
    <source>
        <dbReference type="EMBL" id="CAE0689548.1"/>
    </source>
</evidence>
<dbReference type="EMBL" id="HBIW01006030">
    <property type="protein sequence ID" value="CAE0689562.1"/>
    <property type="molecule type" value="Transcribed_RNA"/>
</dbReference>
<gene>
    <name evidence="1" type="ORF">PCAL00307_LOCUS4982</name>
    <name evidence="2" type="ORF">PCAL00307_LOCUS4984</name>
    <name evidence="3" type="ORF">PCAL00307_LOCUS4986</name>
    <name evidence="4" type="ORF">PCAL00307_LOCUS4987</name>
    <name evidence="5" type="ORF">PCAL00307_LOCUS4996</name>
</gene>
<dbReference type="AlphaFoldDB" id="A0A6S8STY0"/>
<reference evidence="3" key="1">
    <citation type="submission" date="2021-01" db="EMBL/GenBank/DDBJ databases">
        <authorList>
            <person name="Corre E."/>
            <person name="Pelletier E."/>
            <person name="Niang G."/>
            <person name="Scheremetjew M."/>
            <person name="Finn R."/>
            <person name="Kale V."/>
            <person name="Holt S."/>
            <person name="Cochrane G."/>
            <person name="Meng A."/>
            <person name="Brown T."/>
            <person name="Cohen L."/>
        </authorList>
    </citation>
    <scope>NUCLEOTIDE SEQUENCE</scope>
    <source>
        <strain evidence="3">CCMP1756</strain>
    </source>
</reference>
<accession>A0A6S8STY0</accession>
<organism evidence="3">
    <name type="scientific">Pelagomonas calceolata</name>
    <dbReference type="NCBI Taxonomy" id="35677"/>
    <lineage>
        <taxon>Eukaryota</taxon>
        <taxon>Sar</taxon>
        <taxon>Stramenopiles</taxon>
        <taxon>Ochrophyta</taxon>
        <taxon>Pelagophyceae</taxon>
        <taxon>Pelagomonadales</taxon>
        <taxon>Pelagomonadaceae</taxon>
        <taxon>Pelagomonas</taxon>
    </lineage>
</organism>